<evidence type="ECO:0000256" key="7">
    <source>
        <dbReference type="ARBA" id="ARBA00023049"/>
    </source>
</evidence>
<comment type="cofactor">
    <cofactor evidence="1">
        <name>Zn(2+)</name>
        <dbReference type="ChEBI" id="CHEBI:29105"/>
    </cofactor>
</comment>
<dbReference type="OrthoDB" id="9811314at2"/>
<dbReference type="Pfam" id="PF05193">
    <property type="entry name" value="Peptidase_M16_C"/>
    <property type="match status" value="2"/>
</dbReference>
<evidence type="ECO:0000313" key="13">
    <source>
        <dbReference type="Proteomes" id="UP000310314"/>
    </source>
</evidence>
<keyword evidence="4" id="KW-0479">Metal-binding</keyword>
<accession>A0A5S3QEW5</accession>
<reference evidence="12 13" key="1">
    <citation type="submission" date="2019-05" db="EMBL/GenBank/DDBJ databases">
        <authorList>
            <person name="Zhang J.-Y."/>
            <person name="Feg X."/>
            <person name="Du Z.-J."/>
        </authorList>
    </citation>
    <scope>NUCLEOTIDE SEQUENCE [LARGE SCALE GENOMIC DNA]</scope>
    <source>
        <strain evidence="12 13">RZ26</strain>
    </source>
</reference>
<feature type="signal peptide" evidence="9">
    <location>
        <begin position="1"/>
        <end position="21"/>
    </location>
</feature>
<keyword evidence="7" id="KW-0482">Metalloprotease</keyword>
<evidence type="ECO:0000313" key="12">
    <source>
        <dbReference type="EMBL" id="TMM55797.1"/>
    </source>
</evidence>
<keyword evidence="6" id="KW-0862">Zinc</keyword>
<evidence type="ECO:0000259" key="10">
    <source>
        <dbReference type="Pfam" id="PF00675"/>
    </source>
</evidence>
<feature type="domain" description="Peptidase M16 N-terminal" evidence="10">
    <location>
        <begin position="47"/>
        <end position="179"/>
    </location>
</feature>
<dbReference type="EMBL" id="VATY01000003">
    <property type="protein sequence ID" value="TMM55797.1"/>
    <property type="molecule type" value="Genomic_DNA"/>
</dbReference>
<dbReference type="Pfam" id="PF00675">
    <property type="entry name" value="Peptidase_M16"/>
    <property type="match status" value="1"/>
</dbReference>
<dbReference type="PANTHER" id="PTHR43690">
    <property type="entry name" value="NARDILYSIN"/>
    <property type="match status" value="1"/>
</dbReference>
<dbReference type="RefSeq" id="WP_138658666.1">
    <property type="nucleotide sequence ID" value="NZ_VATY01000003.1"/>
</dbReference>
<dbReference type="InterPro" id="IPR011765">
    <property type="entry name" value="Pept_M16_N"/>
</dbReference>
<dbReference type="PROSITE" id="PS00143">
    <property type="entry name" value="INSULINASE"/>
    <property type="match status" value="1"/>
</dbReference>
<keyword evidence="5" id="KW-0378">Hydrolase</keyword>
<evidence type="ECO:0000256" key="8">
    <source>
        <dbReference type="RuleBase" id="RU004447"/>
    </source>
</evidence>
<dbReference type="GO" id="GO:0004222">
    <property type="term" value="F:metalloendopeptidase activity"/>
    <property type="evidence" value="ECO:0007669"/>
    <property type="project" value="InterPro"/>
</dbReference>
<keyword evidence="3" id="KW-0645">Protease</keyword>
<name>A0A5S3QEW5_9FLAO</name>
<feature type="chain" id="PRO_5024297766" evidence="9">
    <location>
        <begin position="22"/>
        <end position="935"/>
    </location>
</feature>
<dbReference type="SUPFAM" id="SSF63411">
    <property type="entry name" value="LuxS/MPP-like metallohydrolase"/>
    <property type="match status" value="4"/>
</dbReference>
<feature type="domain" description="Peptidase M16 C-terminal" evidence="11">
    <location>
        <begin position="685"/>
        <end position="865"/>
    </location>
</feature>
<comment type="similarity">
    <text evidence="2 8">Belongs to the peptidase M16 family.</text>
</comment>
<dbReference type="InterPro" id="IPR001431">
    <property type="entry name" value="Pept_M16_Zn_BS"/>
</dbReference>
<feature type="domain" description="Peptidase M16 C-terminal" evidence="11">
    <location>
        <begin position="206"/>
        <end position="323"/>
    </location>
</feature>
<proteinExistence type="inferred from homology"/>
<dbReference type="AlphaFoldDB" id="A0A5S3QEW5"/>
<organism evidence="12 13">
    <name type="scientific">Maribacter algarum</name>
    <name type="common">ex Zhang et al. 2020</name>
    <dbReference type="NCBI Taxonomy" id="2578118"/>
    <lineage>
        <taxon>Bacteria</taxon>
        <taxon>Pseudomonadati</taxon>
        <taxon>Bacteroidota</taxon>
        <taxon>Flavobacteriia</taxon>
        <taxon>Flavobacteriales</taxon>
        <taxon>Flavobacteriaceae</taxon>
        <taxon>Maribacter</taxon>
    </lineage>
</organism>
<dbReference type="Proteomes" id="UP000310314">
    <property type="component" value="Unassembled WGS sequence"/>
</dbReference>
<gene>
    <name evidence="12" type="ORF">FEE95_14160</name>
</gene>
<evidence type="ECO:0000256" key="3">
    <source>
        <dbReference type="ARBA" id="ARBA00022670"/>
    </source>
</evidence>
<dbReference type="InterPro" id="IPR007863">
    <property type="entry name" value="Peptidase_M16_C"/>
</dbReference>
<evidence type="ECO:0000256" key="6">
    <source>
        <dbReference type="ARBA" id="ARBA00022833"/>
    </source>
</evidence>
<evidence type="ECO:0000256" key="1">
    <source>
        <dbReference type="ARBA" id="ARBA00001947"/>
    </source>
</evidence>
<dbReference type="PANTHER" id="PTHR43690:SF34">
    <property type="entry name" value="ZINC PROTEASE PQQL-LIKE"/>
    <property type="match status" value="1"/>
</dbReference>
<evidence type="ECO:0000256" key="5">
    <source>
        <dbReference type="ARBA" id="ARBA00022801"/>
    </source>
</evidence>
<evidence type="ECO:0000256" key="2">
    <source>
        <dbReference type="ARBA" id="ARBA00007261"/>
    </source>
</evidence>
<dbReference type="GO" id="GO:0006508">
    <property type="term" value="P:proteolysis"/>
    <property type="evidence" value="ECO:0007669"/>
    <property type="project" value="UniProtKB-KW"/>
</dbReference>
<dbReference type="GO" id="GO:0046872">
    <property type="term" value="F:metal ion binding"/>
    <property type="evidence" value="ECO:0007669"/>
    <property type="project" value="UniProtKB-KW"/>
</dbReference>
<sequence length="935" mass="107526">MFTKFKVLLFLIISFSTFGHAQVITDIPLPDSVRHGKLQNGMTYYIMHNSEPKERVSFYFAQNVGAILEEDDEDGLAHFLEHMAFNGSKNFPGRSMDEYLESRGLKFGRDFNAYTSTDETLYNIDNVPVNDTELIDKSLLIMHDWSGSLSLVGKDIDEERGVIEEEWRSSRSPDMRIREKVLPIMFAGSKYADRDVIGDQKFIQTFEHESLRNYYKKWYRPDLQAVIIVGDIDIDDMEDKVKKVFSKIPLPKDALKRPYYEIPDNRETSYVKAVEKGASRASIQLLFKEDNRRQKDSIYLRQQMIYTLFKGIINGRYDEIVQKPSAASSLIDAGRYDMALYKGAYYLEVNPKLGMEKQAVREGYSEIERAKRFGFLKSEFEREKLNIITEYQNAVSEEPRKTNYEWAAQLSEHFFSGEPVKRADHELEFVQNTLTSITINEVQAVAEKFNDMAQSIIVVTGPDDEKANYPSKEDFLKIIDDVKNSKLDSYQDNVADSPLIAKQLTGKPLKGAFSIHNVDDAKGYILDNGAKIVFNPSKKKGEKVAMKAISFGGLSLIDEQDLPSANGVDDLIEVSGLGAFDKVQLSKKLAGRTAEIYTSLKEYTEELEGESNLKDIELLMQLTYLYFEDPFFDQAVFEAKLPVFKEQLAQLNDNEQKIFYDSLNIAMTNRHVRGLPVTPEDIDKVNFEKSKSIYQERFTDADDFVFVFTGNFNQEEVLKSAQKYLGNITTLPREEKWRDNGMRPKNGFFSSRFERAMPNPQTSIFYGLSVELPYTLENELLLSIVKSVLDTRYVDTIREEEGGSYGVRVLGEVERIPSERMNLLVVFNCNPEKQEELLKIVKEEISTIAKNGPNVSYVEKTKKNLIKNREEQVREDGFREKEILNAMMYESQHVSLDDYQKAVEKISPEMIQNFMQKYVDEASVIEVIMNPKKEK</sequence>
<keyword evidence="9" id="KW-0732">Signal</keyword>
<evidence type="ECO:0000256" key="4">
    <source>
        <dbReference type="ARBA" id="ARBA00022723"/>
    </source>
</evidence>
<dbReference type="Gene3D" id="3.30.830.10">
    <property type="entry name" value="Metalloenzyme, LuxS/M16 peptidase-like"/>
    <property type="match status" value="4"/>
</dbReference>
<comment type="caution">
    <text evidence="12">The sequence shown here is derived from an EMBL/GenBank/DDBJ whole genome shotgun (WGS) entry which is preliminary data.</text>
</comment>
<dbReference type="InterPro" id="IPR011249">
    <property type="entry name" value="Metalloenz_LuxS/M16"/>
</dbReference>
<dbReference type="InterPro" id="IPR050626">
    <property type="entry name" value="Peptidase_M16"/>
</dbReference>
<evidence type="ECO:0000256" key="9">
    <source>
        <dbReference type="SAM" id="SignalP"/>
    </source>
</evidence>
<evidence type="ECO:0000259" key="11">
    <source>
        <dbReference type="Pfam" id="PF05193"/>
    </source>
</evidence>
<protein>
    <submittedName>
        <fullName evidence="12">Insulinase family protein</fullName>
    </submittedName>
</protein>
<keyword evidence="13" id="KW-1185">Reference proteome</keyword>